<comment type="cofactor">
    <cofactor evidence="2">
        <name>Ni(2+)</name>
        <dbReference type="ChEBI" id="CHEBI:49786"/>
    </cofactor>
</comment>
<accession>A0A2T0RKA2</accession>
<proteinExistence type="predicted"/>
<dbReference type="AlphaFoldDB" id="A0A2T0RKA2"/>
<comment type="caution">
    <text evidence="3">The sequence shown here is derived from an EMBL/GenBank/DDBJ whole genome shotgun (WGS) entry which is preliminary data.</text>
</comment>
<comment type="cofactor">
    <cofactor evidence="2">
        <name>Fe cation</name>
        <dbReference type="ChEBI" id="CHEBI:24875"/>
    </cofactor>
</comment>
<dbReference type="Proteomes" id="UP000239209">
    <property type="component" value="Unassembled WGS sequence"/>
</dbReference>
<keyword evidence="2" id="KW-0533">Nickel</keyword>
<dbReference type="GO" id="GO:0008901">
    <property type="term" value="F:ferredoxin hydrogenase activity"/>
    <property type="evidence" value="ECO:0007669"/>
    <property type="project" value="InterPro"/>
</dbReference>
<name>A0A2T0RKA2_9ACTN</name>
<feature type="binding site" evidence="2">
    <location>
        <position position="69"/>
    </location>
    <ligand>
        <name>Ni(2+)</name>
        <dbReference type="ChEBI" id="CHEBI:49786"/>
    </ligand>
</feature>
<feature type="binding site" evidence="2">
    <location>
        <position position="417"/>
    </location>
    <ligand>
        <name>Ni(2+)</name>
        <dbReference type="ChEBI" id="CHEBI:49786"/>
    </ligand>
</feature>
<keyword evidence="1" id="KW-0560">Oxidoreductase</keyword>
<feature type="binding site" evidence="2">
    <location>
        <position position="69"/>
    </location>
    <ligand>
        <name>Fe cation</name>
        <dbReference type="ChEBI" id="CHEBI:24875"/>
    </ligand>
</feature>
<keyword evidence="4" id="KW-1185">Reference proteome</keyword>
<dbReference type="PANTHER" id="PTHR43600">
    <property type="entry name" value="COENZYME F420 HYDROGENASE, SUBUNIT ALPHA"/>
    <property type="match status" value="1"/>
</dbReference>
<feature type="binding site" evidence="2">
    <location>
        <position position="373"/>
    </location>
    <ligand>
        <name>Mg(2+)</name>
        <dbReference type="ChEBI" id="CHEBI:18420"/>
    </ligand>
</feature>
<dbReference type="Pfam" id="PF00374">
    <property type="entry name" value="NiFeSe_Hases"/>
    <property type="match status" value="2"/>
</dbReference>
<evidence type="ECO:0000256" key="2">
    <source>
        <dbReference type="PIRSR" id="PIRSR601501-1"/>
    </source>
</evidence>
<keyword evidence="2" id="KW-0408">Iron</keyword>
<dbReference type="InterPro" id="IPR018194">
    <property type="entry name" value="Ni-dep_hyd_lsu_Ni_BS"/>
</dbReference>
<dbReference type="RefSeq" id="WP_106130149.1">
    <property type="nucleotide sequence ID" value="NZ_PVZG01000019.1"/>
</dbReference>
<feature type="binding site" evidence="2">
    <location>
        <position position="66"/>
    </location>
    <ligand>
        <name>Ni(2+)</name>
        <dbReference type="ChEBI" id="CHEBI:49786"/>
    </ligand>
</feature>
<dbReference type="PANTHER" id="PTHR43600:SF4">
    <property type="entry name" value="CYTOSOLIC NIFE-HYDROGENASE, ALPHA SUBUNIT"/>
    <property type="match status" value="1"/>
</dbReference>
<keyword evidence="2" id="KW-0479">Metal-binding</keyword>
<evidence type="ECO:0000256" key="1">
    <source>
        <dbReference type="ARBA" id="ARBA00023002"/>
    </source>
</evidence>
<protein>
    <submittedName>
        <fullName evidence="3">Coenzyme F420-reducing hydrogenase alpha subunit</fullName>
    </submittedName>
</protein>
<dbReference type="EMBL" id="PVZG01000019">
    <property type="protein sequence ID" value="PRY21609.1"/>
    <property type="molecule type" value="Genomic_DNA"/>
</dbReference>
<dbReference type="GO" id="GO:0016151">
    <property type="term" value="F:nickel cation binding"/>
    <property type="evidence" value="ECO:0007669"/>
    <property type="project" value="InterPro"/>
</dbReference>
<dbReference type="Gene3D" id="1.10.645.10">
    <property type="entry name" value="Cytochrome-c3 Hydrogenase, chain B"/>
    <property type="match status" value="1"/>
</dbReference>
<feature type="binding site" evidence="2">
    <location>
        <position position="423"/>
    </location>
    <ligand>
        <name>Mg(2+)</name>
        <dbReference type="ChEBI" id="CHEBI:18420"/>
    </ligand>
</feature>
<feature type="binding site" evidence="2">
    <location>
        <position position="47"/>
    </location>
    <ligand>
        <name>Mg(2+)</name>
        <dbReference type="ChEBI" id="CHEBI:18420"/>
    </ligand>
</feature>
<organism evidence="3 4">
    <name type="scientific">Pseudosporangium ferrugineum</name>
    <dbReference type="NCBI Taxonomy" id="439699"/>
    <lineage>
        <taxon>Bacteria</taxon>
        <taxon>Bacillati</taxon>
        <taxon>Actinomycetota</taxon>
        <taxon>Actinomycetes</taxon>
        <taxon>Micromonosporales</taxon>
        <taxon>Micromonosporaceae</taxon>
        <taxon>Pseudosporangium</taxon>
    </lineage>
</organism>
<dbReference type="InterPro" id="IPR001501">
    <property type="entry name" value="Ni-dep_hyd_lsu"/>
</dbReference>
<sequence length="432" mass="47773">MTHRSERVLDVRALARVEGEGAMHVRVRGGAVEDVRLEIYEPPRFFEAFLRGRGHTEPPDITARICGICPVAYQMSACAAIEDACGVTVDRRVAALRRLLYCGEWIESHTLHIYLLHAPDFLGYAGALDMAQDHRDLVERGLALKKAGNEIVEVLGGRPIHPVNVRVGGFYRVPRPEELRPLREHLRRALDLAVATVEWVAAFEFPDFHHDHEMLALVTPGRYAIESGTVATTGGLSFTPRQFEDHIVEEQVPHSTALHAHLAGRGHYLVGPAARYALNRQWLTPVAREAAAAAGLGADCRNPYRSIVVRAVENVLAIEEALRLIDAYEPPPRPFTEVPPRAGVGFGATEAPRGILFHRYGLTADGAIASARIVPPTSQNQAAVEDDLRRFVGARLHLDQDRLTHDCEQAIRNYDPCISCATHFLDLVVDRG</sequence>
<feature type="binding site" evidence="2">
    <location>
        <position position="420"/>
    </location>
    <ligand>
        <name>Fe cation</name>
        <dbReference type="ChEBI" id="CHEBI:24875"/>
    </ligand>
</feature>
<reference evidence="3 4" key="1">
    <citation type="submission" date="2018-03" db="EMBL/GenBank/DDBJ databases">
        <title>Genomic Encyclopedia of Archaeal and Bacterial Type Strains, Phase II (KMG-II): from individual species to whole genera.</title>
        <authorList>
            <person name="Goeker M."/>
        </authorList>
    </citation>
    <scope>NUCLEOTIDE SEQUENCE [LARGE SCALE GENOMIC DNA]</scope>
    <source>
        <strain evidence="3 4">DSM 45348</strain>
    </source>
</reference>
<dbReference type="InterPro" id="IPR029014">
    <property type="entry name" value="NiFe-Hase_large"/>
</dbReference>
<evidence type="ECO:0000313" key="4">
    <source>
        <dbReference type="Proteomes" id="UP000239209"/>
    </source>
</evidence>
<dbReference type="SUPFAM" id="SSF56762">
    <property type="entry name" value="HydB/Nqo4-like"/>
    <property type="match status" value="1"/>
</dbReference>
<dbReference type="OrthoDB" id="9761717at2"/>
<keyword evidence="2" id="KW-0460">Magnesium</keyword>
<gene>
    <name evidence="3" type="ORF">CLV70_11930</name>
</gene>
<dbReference type="PROSITE" id="PS00508">
    <property type="entry name" value="NI_HGENASE_L_2"/>
    <property type="match status" value="1"/>
</dbReference>
<evidence type="ECO:0000313" key="3">
    <source>
        <dbReference type="EMBL" id="PRY21609.1"/>
    </source>
</evidence>